<evidence type="ECO:0000313" key="2">
    <source>
        <dbReference type="EMBL" id="GFS06028.1"/>
    </source>
</evidence>
<feature type="compositionally biased region" description="Low complexity" evidence="1">
    <location>
        <begin position="183"/>
        <end position="198"/>
    </location>
</feature>
<gene>
    <name evidence="2" type="ORF">ElyMa_004696900</name>
</gene>
<proteinExistence type="predicted"/>
<feature type="compositionally biased region" description="Pro residues" evidence="1">
    <location>
        <begin position="222"/>
        <end position="235"/>
    </location>
</feature>
<dbReference type="Gene3D" id="3.30.70.1820">
    <property type="entry name" value="L1 transposable element, RRM domain"/>
    <property type="match status" value="1"/>
</dbReference>
<dbReference type="PANTHER" id="PTHR11505">
    <property type="entry name" value="L1 TRANSPOSABLE ELEMENT-RELATED"/>
    <property type="match status" value="1"/>
</dbReference>
<accession>A0AAV4I6U2</accession>
<dbReference type="AlphaFoldDB" id="A0AAV4I6U2"/>
<reference evidence="2 3" key="1">
    <citation type="journal article" date="2021" name="Elife">
        <title>Chloroplast acquisition without the gene transfer in kleptoplastic sea slugs, Plakobranchus ocellatus.</title>
        <authorList>
            <person name="Maeda T."/>
            <person name="Takahashi S."/>
            <person name="Yoshida T."/>
            <person name="Shimamura S."/>
            <person name="Takaki Y."/>
            <person name="Nagai Y."/>
            <person name="Toyoda A."/>
            <person name="Suzuki Y."/>
            <person name="Arimoto A."/>
            <person name="Ishii H."/>
            <person name="Satoh N."/>
            <person name="Nishiyama T."/>
            <person name="Hasebe M."/>
            <person name="Maruyama T."/>
            <person name="Minagawa J."/>
            <person name="Obokata J."/>
            <person name="Shigenobu S."/>
        </authorList>
    </citation>
    <scope>NUCLEOTIDE SEQUENCE [LARGE SCALE GENOMIC DNA]</scope>
</reference>
<sequence length="235" mass="27019">MRRDVMELKEVYSGMRKDISYMAEDIELIKERVRELEEKTEYAERYSRRENILIYGIKEEEKQFQDSKALVLKVLTKVSHNRNWDDRQIVRAHRLGQKKGEEHTRPPIVHFLHHMDKMYMLGKRDELKKLGLGVAMAEVDTSAAPPPPSRDNLEPNARQQRESPAQRPEQPRPHREAAKTAMTSGCPLSSSSSRPTLPCREDLQSEVAPDSRVPLPELQQEKPPPQPSASQAPPT</sequence>
<protein>
    <submittedName>
        <fullName evidence="2">Uncharacterized protein</fullName>
    </submittedName>
</protein>
<organism evidence="2 3">
    <name type="scientific">Elysia marginata</name>
    <dbReference type="NCBI Taxonomy" id="1093978"/>
    <lineage>
        <taxon>Eukaryota</taxon>
        <taxon>Metazoa</taxon>
        <taxon>Spiralia</taxon>
        <taxon>Lophotrochozoa</taxon>
        <taxon>Mollusca</taxon>
        <taxon>Gastropoda</taxon>
        <taxon>Heterobranchia</taxon>
        <taxon>Euthyneura</taxon>
        <taxon>Panpulmonata</taxon>
        <taxon>Sacoglossa</taxon>
        <taxon>Placobranchoidea</taxon>
        <taxon>Plakobranchidae</taxon>
        <taxon>Elysia</taxon>
    </lineage>
</organism>
<dbReference type="Proteomes" id="UP000762676">
    <property type="component" value="Unassembled WGS sequence"/>
</dbReference>
<comment type="caution">
    <text evidence="2">The sequence shown here is derived from an EMBL/GenBank/DDBJ whole genome shotgun (WGS) entry which is preliminary data.</text>
</comment>
<feature type="region of interest" description="Disordered" evidence="1">
    <location>
        <begin position="139"/>
        <end position="235"/>
    </location>
</feature>
<name>A0AAV4I6U2_9GAST</name>
<evidence type="ECO:0000256" key="1">
    <source>
        <dbReference type="SAM" id="MobiDB-lite"/>
    </source>
</evidence>
<feature type="compositionally biased region" description="Basic and acidic residues" evidence="1">
    <location>
        <begin position="169"/>
        <end position="178"/>
    </location>
</feature>
<dbReference type="InterPro" id="IPR004244">
    <property type="entry name" value="Transposase_22"/>
</dbReference>
<evidence type="ECO:0000313" key="3">
    <source>
        <dbReference type="Proteomes" id="UP000762676"/>
    </source>
</evidence>
<dbReference type="EMBL" id="BMAT01009417">
    <property type="protein sequence ID" value="GFS06028.1"/>
    <property type="molecule type" value="Genomic_DNA"/>
</dbReference>
<keyword evidence="3" id="KW-1185">Reference proteome</keyword>